<name>A0ABW9RXQ5_9BACT</name>
<dbReference type="RefSeq" id="WP_155177125.1">
    <property type="nucleotide sequence ID" value="NZ_BAAAFL010000012.1"/>
</dbReference>
<reference evidence="1 2" key="1">
    <citation type="submission" date="2019-02" db="EMBL/GenBank/DDBJ databases">
        <authorList>
            <person name="Goldberg S.R."/>
            <person name="Haltli B.A."/>
            <person name="Correa H."/>
            <person name="Russell K.G."/>
        </authorList>
    </citation>
    <scope>NUCLEOTIDE SEQUENCE [LARGE SCALE GENOMIC DNA]</scope>
    <source>
        <strain evidence="1 2">JCM 16186</strain>
    </source>
</reference>
<dbReference type="SUPFAM" id="SSF51126">
    <property type="entry name" value="Pectin lyase-like"/>
    <property type="match status" value="1"/>
</dbReference>
<evidence type="ECO:0000313" key="1">
    <source>
        <dbReference type="EMBL" id="MTI29027.1"/>
    </source>
</evidence>
<dbReference type="InterPro" id="IPR011050">
    <property type="entry name" value="Pectin_lyase_fold/virulence"/>
</dbReference>
<dbReference type="Proteomes" id="UP000798808">
    <property type="component" value="Unassembled WGS sequence"/>
</dbReference>
<sequence>MKSTLPVIFLLLAFMACKPEEEKLTFDSSASLRFSTDTIFFDTVFTKVSSEIRNITKRLKVYNDSDNAVEIARISLKKPTSPYTIYVNGRPSSSFENTRLLGNDSLLVLVEVTIDPADENLPFIVSDEISFLTNSNKQNVQLVAWGQDANFLRDSVLACNVTWTNERPYVIYNSVLIDSLCSLTIEPGTQIYSHNGSYIFVKGTIDVQGEAEKRVLFRNDRLDFKEVPGQWGGIIFLPGSKNNNISHTDIRNAEVGIYLGTPDDDTEPDLIIGNSTIENIGGNTKLPINGGLVLPGYGILAITSDMYVYNTVINNCAINTLGNYAGGSYRYEHCTFANYSFDFFREDPSVVFSDNLVIGEDALLVDDLEVELANSIIWGSLKDEIIISNSGQASFSLSMSNNLLKTSNEDFNVNGNILNEDPNFVYPRGHDYKLDTLSPAKDKGIVLGLGTDHDGKLRDDNPDLGAFERIEN</sequence>
<accession>A0ABW9RXQ5</accession>
<comment type="caution">
    <text evidence="1">The sequence shown here is derived from an EMBL/GenBank/DDBJ whole genome shotgun (WGS) entry which is preliminary data.</text>
</comment>
<dbReference type="EMBL" id="SMLW01000677">
    <property type="protein sequence ID" value="MTI29027.1"/>
    <property type="molecule type" value="Genomic_DNA"/>
</dbReference>
<protein>
    <submittedName>
        <fullName evidence="1">Right-handed parallel beta-helix repeat-containing protein</fullName>
    </submittedName>
</protein>
<keyword evidence="2" id="KW-1185">Reference proteome</keyword>
<proteinExistence type="predicted"/>
<dbReference type="PROSITE" id="PS51257">
    <property type="entry name" value="PROKAR_LIPOPROTEIN"/>
    <property type="match status" value="1"/>
</dbReference>
<gene>
    <name evidence="1" type="ORF">E1163_28960</name>
</gene>
<organism evidence="1 2">
    <name type="scientific">Fulvivirga kasyanovii</name>
    <dbReference type="NCBI Taxonomy" id="396812"/>
    <lineage>
        <taxon>Bacteria</taxon>
        <taxon>Pseudomonadati</taxon>
        <taxon>Bacteroidota</taxon>
        <taxon>Cytophagia</taxon>
        <taxon>Cytophagales</taxon>
        <taxon>Fulvivirgaceae</taxon>
        <taxon>Fulvivirga</taxon>
    </lineage>
</organism>
<evidence type="ECO:0000313" key="2">
    <source>
        <dbReference type="Proteomes" id="UP000798808"/>
    </source>
</evidence>